<gene>
    <name evidence="1" type="primary">dltD</name>
    <name evidence="1" type="ORF">CJ235_11525</name>
</gene>
<accession>A0A1Z3U2H0</accession>
<sequence>MKKYPAMIALVLSAILFIGFLLTPAQWYQQKWTTSKLCKQSVSLSDNVLKGTEIQSAMLKNDDFYPVYGSSELNKDDPYQSAILLKHKDQHMFYVGKGGSTSLIQAITLGAQYSNLKGKKMTVLISPQWFSKKGVNDNNYTGRSSKEQVNAIFENKDIPVDLKKRYAKRLLDFKANKDNDFLKDYVNGDTSGHFMSPWKMNNWQKIEAIKSHKPISLSPLSQRVDKAPEKERDFDQLEPQAVKFGDKHSKSNEFGIKDPYWKQLQKHRHFISRNHEFKMNSPEFKDLELLTDTLNASGADVQYVILPVNGKWYDHINIKPEKRYKVYDKIQHVIEQHDKHGTIYDMRSEDYEPHTMSDAVHIGWRGWVVLSEHIQEHIDGKDRAQKATDNQ</sequence>
<proteinExistence type="predicted"/>
<dbReference type="STRING" id="170573.GCA_001076995_00618"/>
<evidence type="ECO:0000313" key="1">
    <source>
        <dbReference type="EMBL" id="PMC17045.1"/>
    </source>
</evidence>
<organism evidence="1 2">
    <name type="scientific">Staphylococcus pettenkoferi</name>
    <dbReference type="NCBI Taxonomy" id="170573"/>
    <lineage>
        <taxon>Bacteria</taxon>
        <taxon>Bacillati</taxon>
        <taxon>Bacillota</taxon>
        <taxon>Bacilli</taxon>
        <taxon>Bacillales</taxon>
        <taxon>Staphylococcaceae</taxon>
        <taxon>Staphylococcus</taxon>
    </lineage>
</organism>
<evidence type="ECO:0000313" key="2">
    <source>
        <dbReference type="Proteomes" id="UP000235748"/>
    </source>
</evidence>
<dbReference type="Pfam" id="PF04914">
    <property type="entry name" value="DltD"/>
    <property type="match status" value="1"/>
</dbReference>
<comment type="caution">
    <text evidence="1">The sequence shown here is derived from an EMBL/GenBank/DDBJ whole genome shotgun (WGS) entry which is preliminary data.</text>
</comment>
<dbReference type="RefSeq" id="WP_040807026.1">
    <property type="nucleotide sequence ID" value="NZ_JANSKL010000016.1"/>
</dbReference>
<reference evidence="1 2" key="1">
    <citation type="submission" date="2017-09" db="EMBL/GenBank/DDBJ databases">
        <title>Bacterial strain isolated from the female urinary microbiota.</title>
        <authorList>
            <person name="Thomas-White K."/>
            <person name="Kumar N."/>
            <person name="Forster S."/>
            <person name="Putonti C."/>
            <person name="Lawley T."/>
            <person name="Wolfe A.J."/>
        </authorList>
    </citation>
    <scope>NUCLEOTIDE SEQUENCE [LARGE SCALE GENOMIC DNA]</scope>
    <source>
        <strain evidence="1 2">UMB0834</strain>
    </source>
</reference>
<name>A0A1Z3U2H0_9STAP</name>
<dbReference type="EMBL" id="PNGG01000009">
    <property type="protein sequence ID" value="PMC17045.1"/>
    <property type="molecule type" value="Genomic_DNA"/>
</dbReference>
<dbReference type="Proteomes" id="UP000235748">
    <property type="component" value="Unassembled WGS sequence"/>
</dbReference>
<dbReference type="PANTHER" id="PTHR40039">
    <property type="entry name" value="PROTEIN DLTD"/>
    <property type="match status" value="1"/>
</dbReference>
<dbReference type="InterPro" id="IPR023896">
    <property type="entry name" value="LTA_DltD"/>
</dbReference>
<dbReference type="KEGG" id="spet:CEP67_09265"/>
<dbReference type="NCBIfam" id="TIGR04092">
    <property type="entry name" value="LTA_DltD"/>
    <property type="match status" value="1"/>
</dbReference>
<dbReference type="AlphaFoldDB" id="A0A1Z3U2H0"/>
<dbReference type="InterPro" id="IPR006998">
    <property type="entry name" value="DltD"/>
</dbReference>
<dbReference type="PANTHER" id="PTHR40039:SF1">
    <property type="entry name" value="PROTEIN DLTD"/>
    <property type="match status" value="1"/>
</dbReference>
<protein>
    <submittedName>
        <fullName evidence="1">D-alanyl-lipoteichoic acid biosynthesis protein DltD</fullName>
    </submittedName>
</protein>